<dbReference type="CDD" id="cd00033">
    <property type="entry name" value="CCP"/>
    <property type="match status" value="3"/>
</dbReference>
<dbReference type="Pfam" id="PF05572">
    <property type="entry name" value="Peptidase_M43"/>
    <property type="match status" value="1"/>
</dbReference>
<name>A0A1S3HTD4_LINAN</name>
<dbReference type="InterPro" id="IPR000800">
    <property type="entry name" value="Notch_dom"/>
</dbReference>
<feature type="compositionally biased region" description="Basic and acidic residues" evidence="7">
    <location>
        <begin position="141"/>
        <end position="150"/>
    </location>
</feature>
<feature type="domain" description="Sushi" evidence="8">
    <location>
        <begin position="1328"/>
        <end position="1386"/>
    </location>
</feature>
<dbReference type="Gene3D" id="3.30.300.320">
    <property type="match status" value="1"/>
</dbReference>
<dbReference type="SMART" id="SM00004">
    <property type="entry name" value="NL"/>
    <property type="match status" value="3"/>
</dbReference>
<comment type="caution">
    <text evidence="6">Lacks conserved residue(s) required for the propagation of feature annotation.</text>
</comment>
<dbReference type="PANTHER" id="PTHR46130:SF3">
    <property type="entry name" value="CHROMOSOME UNDETERMINED SCAFFOLD_33, WHOLE GENOME SHOTGUN SEQUENCE"/>
    <property type="match status" value="1"/>
</dbReference>
<dbReference type="RefSeq" id="XP_013388811.1">
    <property type="nucleotide sequence ID" value="XM_013533357.2"/>
</dbReference>
<dbReference type="InParanoid" id="A0A1S3HTD4"/>
<dbReference type="Gene3D" id="2.60.120.200">
    <property type="match status" value="1"/>
</dbReference>
<dbReference type="InterPro" id="IPR024079">
    <property type="entry name" value="MetalloPept_cat_dom_sf"/>
</dbReference>
<dbReference type="PANTHER" id="PTHR46130">
    <property type="entry name" value="LAMGL DOMAIN-CONTAINING PROTEIN"/>
    <property type="match status" value="1"/>
</dbReference>
<dbReference type="SMART" id="SM00032">
    <property type="entry name" value="CCP"/>
    <property type="match status" value="5"/>
</dbReference>
<dbReference type="SUPFAM" id="SSF57535">
    <property type="entry name" value="Complement control module/SCR domain"/>
    <property type="match status" value="3"/>
</dbReference>
<dbReference type="SUPFAM" id="SSF55486">
    <property type="entry name" value="Metalloproteases ('zincins'), catalytic domain"/>
    <property type="match status" value="1"/>
</dbReference>
<dbReference type="Gene3D" id="3.40.390.10">
    <property type="entry name" value="Collagenase (Catalytic Domain)"/>
    <property type="match status" value="1"/>
</dbReference>
<dbReference type="InterPro" id="IPR008754">
    <property type="entry name" value="Peptidase_M43"/>
</dbReference>
<evidence type="ECO:0000256" key="6">
    <source>
        <dbReference type="PROSITE-ProRule" id="PRU00302"/>
    </source>
</evidence>
<dbReference type="InterPro" id="IPR058897">
    <property type="entry name" value="PAPPA_SD_C"/>
</dbReference>
<feature type="domain" description="Sushi" evidence="8">
    <location>
        <begin position="1265"/>
        <end position="1327"/>
    </location>
</feature>
<dbReference type="OrthoDB" id="536211at2759"/>
<protein>
    <submittedName>
        <fullName evidence="10">Pappalysin-1</fullName>
    </submittedName>
</protein>
<keyword evidence="2" id="KW-0732">Signal</keyword>
<dbReference type="GO" id="GO:0006508">
    <property type="term" value="P:proteolysis"/>
    <property type="evidence" value="ECO:0007669"/>
    <property type="project" value="TreeGrafter"/>
</dbReference>
<dbReference type="Pfam" id="PF00066">
    <property type="entry name" value="Notch"/>
    <property type="match status" value="2"/>
</dbReference>
<evidence type="ECO:0000256" key="1">
    <source>
        <dbReference type="ARBA" id="ARBA00008721"/>
    </source>
</evidence>
<sequence length="1697" mass="188845">MSGGKVISLANHNIKPSSRHLSSSLRRSTSLGTESSFQFRGVQERLEASTMMTSSFCSLVLLKYSLIFTVLLLVTVKIAPCEGGSVEDYHRRYGERARAAWLAATQHRRDMRRLGGASHRRSDVSRDLQVHPTSHHRHSRGVHESADEYLSHQSSGRHRRHVDGSGRGSNTARGGKYGHALLFTGDAQVLRLKPSGRNVAFDIPKNDFTVEFWLKPEGGQLDEVPIVGVFDTCVTETGQRHPGTWQIGIKATRKNERKDARIFFSLYTERSRKGTLLTSSRNYIPEKWVHVAAVYANHKMKFYLDGAKVATDTTQRGDIFSEPYHRCKQFEIGGDAIAKRYFRGSLDEIRLWRKGLHHSEIVRQMFEGKTTARHQNLVISSNFNTLTGWELEDGHNEPLRVYSTIDDHRFDMALTTPPCGRTVCDDPDVVRSYVAHPELRAPKELRYRLINVYDDDGTNPSVSSSQILAQHAMLQDAFLRYDISWTYEVKEVKSSSMRKRKVLRECDPAKIGDNKCDRNCNFTTTGYDGGDCLSLPCDQEQIGNHYCDLNCNQYRYGWDGGDCCETGDRGHCIDPESPHRTYLTLSEYKAMLNISSKSHLNVFVPELIAASILGQATYPWEKGALEEQGGVVIDASRYGRPGFMSTLVHEVGHVLGLLHVHHGVSDLRCDDQCAESRPSLELGDLCSDTNPTPMNSKCRDPDEVTCSGTVYKNTPYRNYMSYAEGDNCTDHFTPQQVARLHCYADLRYGTWMTGREPSPIPIAPRILNTAADTVTLAWIPPLNTQNEDDVNQFCSLCHQDDSLGQYATSATSSNPGNMTVMVTPDEVLGAPDADRCTPSQGIWFSEQDFCDMDCFIDVGFSVPVIPTRLLLWVTWNTVDAIADVELHFIDGTTVSLGPITVFCDMPFTTHLDVNQKVNKVRIYTSKPWVGIDAVELVSKPNHPNCTRCRPLKYKVYREPSFPDGAPAAVDECKLIDRSVAADTNYTYRIQAIVDGKGSALSPAISYVHGSPFCGDGHLDSNEQCDDGNAADGDGCSIDCMTEEFFKCRGAPSLCYRHDGDGVCEEFEKQISVEDCGYYTPPGHFDQWAAGAVANPVYQRRSCPESVVIGPPTHPQVCGPEIDPVHSWYPCGGYGTGEQFWLKVSFQRPAIASMVIVYIGSDGLMEYSREVTTINVELIDENGELHPVGHKEVELRCRDNPVEIGVQHDLSKPFFKTKGVLIKFTSPNVAIAAVRLRSSKHLDPITISQCTDQELYNPSTGRCSAYTCTLPVCGQYTVENAEVHCTGTEDGDTCDVTCHDGYTLSRSHQEDIVCVAGVWTGRDLMCVPIQCGEPRIRFATSVCPDGTSFGNQCIFNCNPPALLRGTDNTVTCDSDGLWSLPVAYCQVKCPRPPSPTNAMLATVQCKENELDPGTKCKFRCQRGYHVTSMAKSRRTFHKTCMGDGSWFGADCDKVTCDPPGLQYYGLYACTDRYDSGSSCTMKCPDEEPRPSWTGRTSRLVSTFLGYFSRRSHVMTSTITCQNTGHWDKDFAPCTTIAGHCPMPVDDQLDIFCNGTSVGSTCNVSCKGLYHDPVLLGKPQRHLEGYIGERNVVRTLTCTGGLTWQPEITTIRCMEQCILFSVGNGYCDPENNREHCNWDGGDCCPSTVEGGFVMNRPLLCGDLCRCLDPRAKENRQSLDASKRQRASFANMRSLGMRGY</sequence>
<dbReference type="Pfam" id="PF25900">
    <property type="entry name" value="PAPPA"/>
    <property type="match status" value="1"/>
</dbReference>
<dbReference type="Proteomes" id="UP000085678">
    <property type="component" value="Unplaced"/>
</dbReference>
<dbReference type="InterPro" id="IPR013320">
    <property type="entry name" value="ConA-like_dom_sf"/>
</dbReference>
<evidence type="ECO:0000256" key="7">
    <source>
        <dbReference type="SAM" id="MobiDB-lite"/>
    </source>
</evidence>
<dbReference type="InterPro" id="IPR035976">
    <property type="entry name" value="Sushi/SCR/CCP_sf"/>
</dbReference>
<evidence type="ECO:0000313" key="10">
    <source>
        <dbReference type="RefSeq" id="XP_013388811.1"/>
    </source>
</evidence>
<dbReference type="SUPFAM" id="SSF49899">
    <property type="entry name" value="Concanavalin A-like lectins/glucanases"/>
    <property type="match status" value="1"/>
</dbReference>
<evidence type="ECO:0000256" key="2">
    <source>
        <dbReference type="ARBA" id="ARBA00022729"/>
    </source>
</evidence>
<dbReference type="PROSITE" id="PS50923">
    <property type="entry name" value="SUSHI"/>
    <property type="match status" value="2"/>
</dbReference>
<dbReference type="InterPro" id="IPR000436">
    <property type="entry name" value="Sushi_SCR_CCP_dom"/>
</dbReference>
<keyword evidence="6" id="KW-0768">Sushi</keyword>
<evidence type="ECO:0000256" key="5">
    <source>
        <dbReference type="ARBA" id="ARBA00023180"/>
    </source>
</evidence>
<comment type="similarity">
    <text evidence="1">Belongs to the peptidase M43B family.</text>
</comment>
<dbReference type="GeneID" id="106157642"/>
<keyword evidence="9" id="KW-1185">Reference proteome</keyword>
<evidence type="ECO:0000256" key="3">
    <source>
        <dbReference type="ARBA" id="ARBA00022737"/>
    </source>
</evidence>
<evidence type="ECO:0000259" key="8">
    <source>
        <dbReference type="PROSITE" id="PS50923"/>
    </source>
</evidence>
<gene>
    <name evidence="10" type="primary">LOC106157642</name>
</gene>
<dbReference type="InterPro" id="IPR006558">
    <property type="entry name" value="LamG-like"/>
</dbReference>
<dbReference type="NCBIfam" id="TIGR02232">
    <property type="entry name" value="myxo_disulf_rpt"/>
    <property type="match status" value="1"/>
</dbReference>
<reference evidence="10" key="1">
    <citation type="submission" date="2025-08" db="UniProtKB">
        <authorList>
            <consortium name="RefSeq"/>
        </authorList>
    </citation>
    <scope>IDENTIFICATION</scope>
    <source>
        <tissue evidence="10">Gonads</tissue>
    </source>
</reference>
<dbReference type="GO" id="GO:0004222">
    <property type="term" value="F:metalloendopeptidase activity"/>
    <property type="evidence" value="ECO:0007669"/>
    <property type="project" value="TreeGrafter"/>
</dbReference>
<dbReference type="InterPro" id="IPR043543">
    <property type="entry name" value="PAPPA/PAPPA2"/>
</dbReference>
<feature type="region of interest" description="Disordered" evidence="7">
    <location>
        <begin position="113"/>
        <end position="173"/>
    </location>
</feature>
<keyword evidence="3" id="KW-0677">Repeat</keyword>
<dbReference type="InterPro" id="IPR011936">
    <property type="entry name" value="Myxo_disulph_rpt"/>
</dbReference>
<dbReference type="Pfam" id="PF13385">
    <property type="entry name" value="Laminin_G_3"/>
    <property type="match status" value="1"/>
</dbReference>
<dbReference type="GO" id="GO:0007166">
    <property type="term" value="P:cell surface receptor signaling pathway"/>
    <property type="evidence" value="ECO:0007669"/>
    <property type="project" value="TreeGrafter"/>
</dbReference>
<dbReference type="KEGG" id="lak:106157642"/>
<dbReference type="Pfam" id="PF00084">
    <property type="entry name" value="Sushi"/>
    <property type="match status" value="2"/>
</dbReference>
<dbReference type="SMART" id="SM00560">
    <property type="entry name" value="LamGL"/>
    <property type="match status" value="1"/>
</dbReference>
<dbReference type="Gene3D" id="2.10.70.10">
    <property type="entry name" value="Complement Module, domain 1"/>
    <property type="match status" value="3"/>
</dbReference>
<keyword evidence="4" id="KW-1015">Disulfide bond</keyword>
<evidence type="ECO:0000313" key="9">
    <source>
        <dbReference type="Proteomes" id="UP000085678"/>
    </source>
</evidence>
<organism evidence="9 10">
    <name type="scientific">Lingula anatina</name>
    <name type="common">Brachiopod</name>
    <name type="synonym">Lingula unguis</name>
    <dbReference type="NCBI Taxonomy" id="7574"/>
    <lineage>
        <taxon>Eukaryota</taxon>
        <taxon>Metazoa</taxon>
        <taxon>Spiralia</taxon>
        <taxon>Lophotrochozoa</taxon>
        <taxon>Brachiopoda</taxon>
        <taxon>Linguliformea</taxon>
        <taxon>Lingulata</taxon>
        <taxon>Lingulida</taxon>
        <taxon>Linguloidea</taxon>
        <taxon>Lingulidae</taxon>
        <taxon>Lingula</taxon>
    </lineage>
</organism>
<proteinExistence type="inferred from homology"/>
<feature type="compositionally biased region" description="Basic and acidic residues" evidence="7">
    <location>
        <begin position="120"/>
        <end position="129"/>
    </location>
</feature>
<dbReference type="GO" id="GO:0005615">
    <property type="term" value="C:extracellular space"/>
    <property type="evidence" value="ECO:0007669"/>
    <property type="project" value="TreeGrafter"/>
</dbReference>
<keyword evidence="5" id="KW-0325">Glycoprotein</keyword>
<accession>A0A1S3HTD4</accession>
<evidence type="ECO:0000256" key="4">
    <source>
        <dbReference type="ARBA" id="ARBA00023157"/>
    </source>
</evidence>